<organism evidence="7">
    <name type="scientific">Rodentolepis nana</name>
    <name type="common">Dwarf tapeworm</name>
    <name type="synonym">Hymenolepis nana</name>
    <dbReference type="NCBI Taxonomy" id="102285"/>
    <lineage>
        <taxon>Eukaryota</taxon>
        <taxon>Metazoa</taxon>
        <taxon>Spiralia</taxon>
        <taxon>Lophotrochozoa</taxon>
        <taxon>Platyhelminthes</taxon>
        <taxon>Cestoda</taxon>
        <taxon>Eucestoda</taxon>
        <taxon>Cyclophyllidea</taxon>
        <taxon>Hymenolepididae</taxon>
        <taxon>Rodentolepis</taxon>
    </lineage>
</organism>
<evidence type="ECO:0000313" key="6">
    <source>
        <dbReference type="Proteomes" id="UP000278807"/>
    </source>
</evidence>
<feature type="compositionally biased region" description="Basic and acidic residues" evidence="3">
    <location>
        <begin position="867"/>
        <end position="883"/>
    </location>
</feature>
<accession>A0A0R3TPA0</accession>
<gene>
    <name evidence="5" type="ORF">HNAJ_LOCUS9277</name>
</gene>
<dbReference type="Proteomes" id="UP000278807">
    <property type="component" value="Unassembled WGS sequence"/>
</dbReference>
<feature type="compositionally biased region" description="Polar residues" evidence="3">
    <location>
        <begin position="1"/>
        <end position="18"/>
    </location>
</feature>
<feature type="coiled-coil region" evidence="2">
    <location>
        <begin position="503"/>
        <end position="558"/>
    </location>
</feature>
<dbReference type="GO" id="GO:0000793">
    <property type="term" value="C:condensed chromosome"/>
    <property type="evidence" value="ECO:0007669"/>
    <property type="project" value="TreeGrafter"/>
</dbReference>
<evidence type="ECO:0000256" key="2">
    <source>
        <dbReference type="SAM" id="Coils"/>
    </source>
</evidence>
<feature type="domain" description="Rootletin-like coiled-coil" evidence="4">
    <location>
        <begin position="290"/>
        <end position="460"/>
    </location>
</feature>
<dbReference type="OrthoDB" id="3549872at2759"/>
<feature type="coiled-coil region" evidence="2">
    <location>
        <begin position="294"/>
        <end position="413"/>
    </location>
</feature>
<sequence>MSSNGTNSSTPRHTPSSGSEEETVTQEVQEENVVITLPSALPQHSEPLSLLAETQRLQREMLRVEMGEVGGAELGSMGEATVAVRSEISPLGGSESLALMASPTRSRIQLLEAELLDSKRRAASLHESNQRHQKIIQTLQSQASRSLFLPILSKFTPDFEEFVISTSCVLTLAVVVKELTTVFPRLVTRALRLLGLEERSDGAVSFLISSFILKVVEKSETKLFIKVVFWRIIYDYSRSRCSEDRVFFTVTSLMTERRPSGVSIFALLKSWHAWEGAVECHLTSTASGRYQAALTQSKRKNTDLEMEIEDLKIKLQKNTKKLHSKELEQESRLDARENVAKMREESLIAELENLTDALEAERAKSAELSKSNEILQEQIEEAASANQGLSRDVAQLTQAWRGATQALEKLESEWQSEESAFNEYFSAEHNRLLALWREVVALRRAFAELRHQTARDFTQASKMRNSEEIEDMMNSEITRMGQSLVSSCCALANNLRAAELESADALAKSRRELQAEEESAKARNQSLSEALARSQARLVDAESKAHELSRRVQDLLSEISDKDRVLNTLRRLRATFPSSKREEVETIRKGQSDGEIEDPITVTKCLIEQTHAMHQALSQIAQTVLSDTTNADLDEAQEPFLASFQHQMQTGLWVSGDEDFQATSRSRRPRSTSPIHRASPQAPSPIVVSTLPRSISTPTTAVIAPPTKLAETTVAAVQTALNRRAMQVQALLLKFSSLRGRLDGLSKRYSEGEEERSRLMEQNNSLCSDLDVIRKEVDATRLERDKAKHSLAVALEERSLVERARITASEQVAELQREIEQFRRLLYDTSKERDALFEQCNSRQLQTRENERLRRLLEQSEAQGAQHRSEAEAARSETAKKEQQLANTLNEIADITDKYTRSERLGAELGAQIGKLQQERQELQEKLTNLEEVLGSRDQERSQLGHQLSLLAANEIRLSEERNTLRTECQQLRNEISRIDAEAQLSSSELVRLRNTIDRAETQRAQAEAEATRCNREKVKLTEEIVTANQRAFASKEEIDTLRREIAQQVSAMRRLSEEREELVRDKDDLAAKLSLAERERHQLADLVSKLRNDREVLDNEAFLAQRQITELKNKVEKQETDIANLNLRRNTLQAEVQRVRSDFEAELGKIQRQRDRLGAKYASEVEELRATLAAAERRLAEAEEAAVQAVLRADRVAAEATKASMRETDRHGVSERESQRWAEEQARLNHELILAQRYHLIRLLLLYEIGMIW</sequence>
<evidence type="ECO:0000313" key="7">
    <source>
        <dbReference type="WBParaSite" id="HNAJ_0000928201-mRNA-1"/>
    </source>
</evidence>
<dbReference type="GO" id="GO:0000796">
    <property type="term" value="C:condensin complex"/>
    <property type="evidence" value="ECO:0007669"/>
    <property type="project" value="TreeGrafter"/>
</dbReference>
<keyword evidence="6" id="KW-1185">Reference proteome</keyword>
<protein>
    <submittedName>
        <fullName evidence="7">Rootletin-like</fullName>
    </submittedName>
</protein>
<dbReference type="PANTHER" id="PTHR43941:SF1">
    <property type="entry name" value="STRUCTURAL MAINTENANCE OF CHROMOSOMES PROTEIN 2"/>
    <property type="match status" value="1"/>
</dbReference>
<dbReference type="InterPro" id="IPR055167">
    <property type="entry name" value="Rootletin-like_CC"/>
</dbReference>
<dbReference type="STRING" id="102285.A0A0R3TPA0"/>
<dbReference type="GO" id="GO:0000785">
    <property type="term" value="C:chromatin"/>
    <property type="evidence" value="ECO:0007669"/>
    <property type="project" value="TreeGrafter"/>
</dbReference>
<feature type="region of interest" description="Disordered" evidence="3">
    <location>
        <begin position="1"/>
        <end position="27"/>
    </location>
</feature>
<name>A0A0R3TPA0_RODNA</name>
<dbReference type="WBParaSite" id="HNAJ_0000928201-mRNA-1">
    <property type="protein sequence ID" value="HNAJ_0000928201-mRNA-1"/>
    <property type="gene ID" value="HNAJ_0000928201"/>
</dbReference>
<feature type="region of interest" description="Disordered" evidence="3">
    <location>
        <begin position="659"/>
        <end position="688"/>
    </location>
</feature>
<evidence type="ECO:0000256" key="1">
    <source>
        <dbReference type="ARBA" id="ARBA00023054"/>
    </source>
</evidence>
<evidence type="ECO:0000259" key="4">
    <source>
        <dbReference type="Pfam" id="PF15035"/>
    </source>
</evidence>
<dbReference type="GO" id="GO:0003682">
    <property type="term" value="F:chromatin binding"/>
    <property type="evidence" value="ECO:0007669"/>
    <property type="project" value="TreeGrafter"/>
</dbReference>
<feature type="region of interest" description="Disordered" evidence="3">
    <location>
        <begin position="860"/>
        <end position="883"/>
    </location>
</feature>
<keyword evidence="1 2" id="KW-0175">Coiled coil</keyword>
<dbReference type="EMBL" id="UZAE01012556">
    <property type="protein sequence ID" value="VDO05678.1"/>
    <property type="molecule type" value="Genomic_DNA"/>
</dbReference>
<reference evidence="7" key="1">
    <citation type="submission" date="2017-02" db="UniProtKB">
        <authorList>
            <consortium name="WormBaseParasite"/>
        </authorList>
    </citation>
    <scope>IDENTIFICATION</scope>
</reference>
<dbReference type="Pfam" id="PF15035">
    <property type="entry name" value="Rootletin"/>
    <property type="match status" value="1"/>
</dbReference>
<proteinExistence type="predicted"/>
<dbReference type="GO" id="GO:0007076">
    <property type="term" value="P:mitotic chromosome condensation"/>
    <property type="evidence" value="ECO:0007669"/>
    <property type="project" value="TreeGrafter"/>
</dbReference>
<dbReference type="PANTHER" id="PTHR43941">
    <property type="entry name" value="STRUCTURAL MAINTENANCE OF CHROMOSOMES PROTEIN 2"/>
    <property type="match status" value="1"/>
</dbReference>
<evidence type="ECO:0000313" key="5">
    <source>
        <dbReference type="EMBL" id="VDO05678.1"/>
    </source>
</evidence>
<evidence type="ECO:0000256" key="3">
    <source>
        <dbReference type="SAM" id="MobiDB-lite"/>
    </source>
</evidence>
<reference evidence="5 6" key="2">
    <citation type="submission" date="2018-11" db="EMBL/GenBank/DDBJ databases">
        <authorList>
            <consortium name="Pathogen Informatics"/>
        </authorList>
    </citation>
    <scope>NUCLEOTIDE SEQUENCE [LARGE SCALE GENOMIC DNA]</scope>
</reference>
<dbReference type="AlphaFoldDB" id="A0A0R3TPA0"/>